<dbReference type="Gene3D" id="3.60.20.40">
    <property type="match status" value="1"/>
</dbReference>
<feature type="binding site" evidence="2">
    <location>
        <position position="82"/>
    </location>
    <ligand>
        <name>L-glutamate</name>
        <dbReference type="ChEBI" id="CHEBI:29985"/>
    </ligand>
</feature>
<dbReference type="GO" id="GO:0006751">
    <property type="term" value="P:glutathione catabolic process"/>
    <property type="evidence" value="ECO:0000318"/>
    <property type="project" value="GO_Central"/>
</dbReference>
<dbReference type="GO" id="GO:0036374">
    <property type="term" value="F:glutathione hydrolase activity"/>
    <property type="evidence" value="ECO:0000318"/>
    <property type="project" value="GO_Central"/>
</dbReference>
<evidence type="ECO:0008006" key="5">
    <source>
        <dbReference type="Google" id="ProtNLM"/>
    </source>
</evidence>
<dbReference type="InterPro" id="IPR043138">
    <property type="entry name" value="GGT_lsub"/>
</dbReference>
<evidence type="ECO:0000313" key="3">
    <source>
        <dbReference type="EMBL" id="ERM94059.1"/>
    </source>
</evidence>
<keyword evidence="4" id="KW-1185">Reference proteome</keyword>
<proteinExistence type="predicted"/>
<gene>
    <name evidence="3" type="ORF">AMTR_s00010p00066490</name>
</gene>
<dbReference type="PANTHER" id="PTHR11686:SF9">
    <property type="entry name" value="RE13973P"/>
    <property type="match status" value="1"/>
</dbReference>
<dbReference type="InterPro" id="IPR029055">
    <property type="entry name" value="Ntn_hydrolases_N"/>
</dbReference>
<name>W1NFT8_AMBTC</name>
<dbReference type="InterPro" id="IPR043137">
    <property type="entry name" value="GGT_ssub_C"/>
</dbReference>
<dbReference type="HOGENOM" id="CLU_691426_0_0_1"/>
<dbReference type="Gramene" id="ERM94059">
    <property type="protein sequence ID" value="ERM94059"/>
    <property type="gene ID" value="AMTR_s00010p00066490"/>
</dbReference>
<evidence type="ECO:0000256" key="1">
    <source>
        <dbReference type="PIRSR" id="PIRSR600101-1"/>
    </source>
</evidence>
<dbReference type="GO" id="GO:0005886">
    <property type="term" value="C:plasma membrane"/>
    <property type="evidence" value="ECO:0000318"/>
    <property type="project" value="GO_Central"/>
</dbReference>
<dbReference type="PRINTS" id="PR01210">
    <property type="entry name" value="GGTRANSPTASE"/>
</dbReference>
<dbReference type="AlphaFoldDB" id="W1NFT8"/>
<dbReference type="eggNOG" id="KOG2410">
    <property type="taxonomic scope" value="Eukaryota"/>
</dbReference>
<dbReference type="MEROPS" id="T03.A01"/>
<feature type="binding site" evidence="2">
    <location>
        <position position="349"/>
    </location>
    <ligand>
        <name>L-glutamate</name>
        <dbReference type="ChEBI" id="CHEBI:29985"/>
    </ligand>
</feature>
<dbReference type="PROSITE" id="PS51257">
    <property type="entry name" value="PROKAR_LIPOPROTEIN"/>
    <property type="match status" value="1"/>
</dbReference>
<organism evidence="3 4">
    <name type="scientific">Amborella trichopoda</name>
    <dbReference type="NCBI Taxonomy" id="13333"/>
    <lineage>
        <taxon>Eukaryota</taxon>
        <taxon>Viridiplantae</taxon>
        <taxon>Streptophyta</taxon>
        <taxon>Embryophyta</taxon>
        <taxon>Tracheophyta</taxon>
        <taxon>Spermatophyta</taxon>
        <taxon>Magnoliopsida</taxon>
        <taxon>Amborellales</taxon>
        <taxon>Amborellaceae</taxon>
        <taxon>Amborella</taxon>
    </lineage>
</organism>
<dbReference type="FunFam" id="1.10.246.130:FF:000001">
    <property type="entry name" value="Gamma-glutamyltransferase 5 isoform 1"/>
    <property type="match status" value="1"/>
</dbReference>
<feature type="active site" description="Nucleophile" evidence="1">
    <location>
        <position position="307"/>
    </location>
</feature>
<accession>W1NFT8</accession>
<dbReference type="EMBL" id="KI397513">
    <property type="protein sequence ID" value="ERM94059.1"/>
    <property type="molecule type" value="Genomic_DNA"/>
</dbReference>
<dbReference type="Pfam" id="PF01019">
    <property type="entry name" value="G_glu_transpept"/>
    <property type="match status" value="1"/>
</dbReference>
<feature type="binding site" evidence="2">
    <location>
        <begin position="325"/>
        <end position="327"/>
    </location>
    <ligand>
        <name>L-glutamate</name>
        <dbReference type="ChEBI" id="CHEBI:29985"/>
    </ligand>
</feature>
<dbReference type="PANTHER" id="PTHR11686">
    <property type="entry name" value="GAMMA GLUTAMYL TRANSPEPTIDASE"/>
    <property type="match status" value="1"/>
</dbReference>
<evidence type="ECO:0000256" key="2">
    <source>
        <dbReference type="PIRSR" id="PIRSR600101-2"/>
    </source>
</evidence>
<dbReference type="Gene3D" id="1.10.246.130">
    <property type="match status" value="1"/>
</dbReference>
<dbReference type="Proteomes" id="UP000017836">
    <property type="component" value="Unassembled WGS sequence"/>
</dbReference>
<sequence length="399" mass="44238">MRRPTRRWWKQSTAQWRQTMGGAPPWGWTSCGREAMQWTLQSQLHSAFASSTPWPSGIGGGGFLVNLSSETGLSLSQAFDMRETAPAAASQDMYNDNKKVKKDGALTMGVPGELAGLHMAWLQHGRLPWKRLVEPAIRLARDGFPIARYLGSKLRVFQSKIMDDPGLRSSFAPNAELLKTGEICYNNKLGAALQAISDHDPLAFYHGSAGEMLVEDVKKVLNIFASYGNSNAAKGDLGVHRLIEAMKNMLAIRMNLGDPNFVNITSYMLDMLSPEFASTIRERILDNTTFPPDYYMNQWSQLRDHVTSRFCIVDANRNAVSMTSTVNYPFGGGMVSQSTGILLNNEMADFSTPTEMAPDRRPPAPANFIAPNKRPLSSMAPFIVLKVYQVLKLSNSNYT</sequence>
<dbReference type="STRING" id="13333.W1NFT8"/>
<feature type="binding site" evidence="2">
    <location>
        <begin position="377"/>
        <end position="378"/>
    </location>
    <ligand>
        <name>L-glutamate</name>
        <dbReference type="ChEBI" id="CHEBI:29985"/>
    </ligand>
</feature>
<evidence type="ECO:0000313" key="4">
    <source>
        <dbReference type="Proteomes" id="UP000017836"/>
    </source>
</evidence>
<reference evidence="4" key="1">
    <citation type="journal article" date="2013" name="Science">
        <title>The Amborella genome and the evolution of flowering plants.</title>
        <authorList>
            <consortium name="Amborella Genome Project"/>
        </authorList>
    </citation>
    <scope>NUCLEOTIDE SEQUENCE [LARGE SCALE GENOMIC DNA]</scope>
</reference>
<protein>
    <recommendedName>
        <fullName evidence="5">Gamma-glutamyltranspeptidase</fullName>
    </recommendedName>
</protein>
<dbReference type="SUPFAM" id="SSF56235">
    <property type="entry name" value="N-terminal nucleophile aminohydrolases (Ntn hydrolases)"/>
    <property type="match status" value="1"/>
</dbReference>
<dbReference type="InterPro" id="IPR000101">
    <property type="entry name" value="GGT_peptidase"/>
</dbReference>